<evidence type="ECO:0000313" key="3">
    <source>
        <dbReference type="Proteomes" id="UP000625711"/>
    </source>
</evidence>
<evidence type="ECO:0000256" key="1">
    <source>
        <dbReference type="SAM" id="MobiDB-lite"/>
    </source>
</evidence>
<dbReference type="AlphaFoldDB" id="A0A834IFW5"/>
<feature type="region of interest" description="Disordered" evidence="1">
    <location>
        <begin position="118"/>
        <end position="221"/>
    </location>
</feature>
<dbReference type="Proteomes" id="UP000625711">
    <property type="component" value="Unassembled WGS sequence"/>
</dbReference>
<feature type="compositionally biased region" description="Basic and acidic residues" evidence="1">
    <location>
        <begin position="202"/>
        <end position="221"/>
    </location>
</feature>
<feature type="compositionally biased region" description="Polar residues" evidence="1">
    <location>
        <begin position="139"/>
        <end position="148"/>
    </location>
</feature>
<accession>A0A834IFW5</accession>
<dbReference type="OrthoDB" id="6159439at2759"/>
<comment type="caution">
    <text evidence="2">The sequence shown here is derived from an EMBL/GenBank/DDBJ whole genome shotgun (WGS) entry which is preliminary data.</text>
</comment>
<organism evidence="2 3">
    <name type="scientific">Rhynchophorus ferrugineus</name>
    <name type="common">Red palm weevil</name>
    <name type="synonym">Curculio ferrugineus</name>
    <dbReference type="NCBI Taxonomy" id="354439"/>
    <lineage>
        <taxon>Eukaryota</taxon>
        <taxon>Metazoa</taxon>
        <taxon>Ecdysozoa</taxon>
        <taxon>Arthropoda</taxon>
        <taxon>Hexapoda</taxon>
        <taxon>Insecta</taxon>
        <taxon>Pterygota</taxon>
        <taxon>Neoptera</taxon>
        <taxon>Endopterygota</taxon>
        <taxon>Coleoptera</taxon>
        <taxon>Polyphaga</taxon>
        <taxon>Cucujiformia</taxon>
        <taxon>Curculionidae</taxon>
        <taxon>Dryophthorinae</taxon>
        <taxon>Rhynchophorus</taxon>
    </lineage>
</organism>
<keyword evidence="3" id="KW-1185">Reference proteome</keyword>
<feature type="compositionally biased region" description="Basic and acidic residues" evidence="1">
    <location>
        <begin position="127"/>
        <end position="137"/>
    </location>
</feature>
<dbReference type="EMBL" id="JAACXV010003840">
    <property type="protein sequence ID" value="KAF7277163.1"/>
    <property type="molecule type" value="Genomic_DNA"/>
</dbReference>
<name>A0A834IFW5_RHYFE</name>
<feature type="region of interest" description="Disordered" evidence="1">
    <location>
        <begin position="64"/>
        <end position="97"/>
    </location>
</feature>
<feature type="compositionally biased region" description="Polar residues" evidence="1">
    <location>
        <begin position="15"/>
        <end position="26"/>
    </location>
</feature>
<feature type="compositionally biased region" description="Acidic residues" evidence="1">
    <location>
        <begin position="180"/>
        <end position="201"/>
    </location>
</feature>
<feature type="compositionally biased region" description="Polar residues" evidence="1">
    <location>
        <begin position="161"/>
        <end position="170"/>
    </location>
</feature>
<reference evidence="2" key="1">
    <citation type="submission" date="2020-08" db="EMBL/GenBank/DDBJ databases">
        <title>Genome sequencing and assembly of the red palm weevil Rhynchophorus ferrugineus.</title>
        <authorList>
            <person name="Dias G.B."/>
            <person name="Bergman C.M."/>
            <person name="Manee M."/>
        </authorList>
    </citation>
    <scope>NUCLEOTIDE SEQUENCE</scope>
    <source>
        <strain evidence="2">AA-2017</strain>
        <tissue evidence="2">Whole larva</tissue>
    </source>
</reference>
<sequence>AVFAQNQLKSHETDQYSGGPQKNQVQRTRRFDGALNRHDRGVIRLVDSTVVKDYETLLVGREWKGVDSPRDGSQSRSGSLAMPITISIESTGPGYDPRIRPVAIQPSDSAHIMTVQSPAALDPQDQDTDRSVRRDGASSKGSRISFSVASLLADTRPPRSPASQGSSTLPPGSPTAPPSSDDEYDSNAEDDDGSVVDVEDLNVDRKPEDLVNKDAEASRSREFPRETLLGHGPIRPTPFSALAAVYQAAHQSWPPQGLINPFGGPGPVFQGSTPFGMSGISSGMSSLQI</sequence>
<feature type="non-terminal residue" evidence="2">
    <location>
        <position position="1"/>
    </location>
</feature>
<proteinExistence type="predicted"/>
<evidence type="ECO:0000313" key="2">
    <source>
        <dbReference type="EMBL" id="KAF7277163.1"/>
    </source>
</evidence>
<feature type="region of interest" description="Disordered" evidence="1">
    <location>
        <begin position="1"/>
        <end position="27"/>
    </location>
</feature>
<protein>
    <submittedName>
        <fullName evidence="2">Uncharacterized protein</fullName>
    </submittedName>
</protein>
<gene>
    <name evidence="2" type="ORF">GWI33_009352</name>
</gene>